<keyword evidence="3" id="KW-1185">Reference proteome</keyword>
<protein>
    <submittedName>
        <fullName evidence="2">Uncharacterized protein</fullName>
    </submittedName>
</protein>
<keyword evidence="1" id="KW-0560">Oxidoreductase</keyword>
<dbReference type="EMBL" id="KQ458981">
    <property type="protein sequence ID" value="KPJ04443.1"/>
    <property type="molecule type" value="Genomic_DNA"/>
</dbReference>
<evidence type="ECO:0000256" key="1">
    <source>
        <dbReference type="ARBA" id="ARBA00023033"/>
    </source>
</evidence>
<accession>A0A194QFW6</accession>
<sequence length="93" mass="10837">MHKRSVVCLERTRHKYMPERGEVSRCQTFEPATRVGRRFAMQNMVHMLSNIVLNYKVVPTPLGPPHTDIPIEKKGLFLFPGENLYVQFVPRDV</sequence>
<dbReference type="Proteomes" id="UP000053268">
    <property type="component" value="Unassembled WGS sequence"/>
</dbReference>
<name>A0A194QFW6_PAPXU</name>
<dbReference type="GO" id="GO:0016705">
    <property type="term" value="F:oxidoreductase activity, acting on paired donors, with incorporation or reduction of molecular oxygen"/>
    <property type="evidence" value="ECO:0007669"/>
    <property type="project" value="InterPro"/>
</dbReference>
<dbReference type="GO" id="GO:0020037">
    <property type="term" value="F:heme binding"/>
    <property type="evidence" value="ECO:0007669"/>
    <property type="project" value="InterPro"/>
</dbReference>
<organism evidence="2 3">
    <name type="scientific">Papilio xuthus</name>
    <name type="common">Asian swallowtail butterfly</name>
    <dbReference type="NCBI Taxonomy" id="66420"/>
    <lineage>
        <taxon>Eukaryota</taxon>
        <taxon>Metazoa</taxon>
        <taxon>Ecdysozoa</taxon>
        <taxon>Arthropoda</taxon>
        <taxon>Hexapoda</taxon>
        <taxon>Insecta</taxon>
        <taxon>Pterygota</taxon>
        <taxon>Neoptera</taxon>
        <taxon>Endopterygota</taxon>
        <taxon>Lepidoptera</taxon>
        <taxon>Glossata</taxon>
        <taxon>Ditrysia</taxon>
        <taxon>Papilionoidea</taxon>
        <taxon>Papilionidae</taxon>
        <taxon>Papilioninae</taxon>
        <taxon>Papilio</taxon>
    </lineage>
</organism>
<reference evidence="2 3" key="1">
    <citation type="journal article" date="2015" name="Nat. Commun.">
        <title>Outbred genome sequencing and CRISPR/Cas9 gene editing in butterflies.</title>
        <authorList>
            <person name="Li X."/>
            <person name="Fan D."/>
            <person name="Zhang W."/>
            <person name="Liu G."/>
            <person name="Zhang L."/>
            <person name="Zhao L."/>
            <person name="Fang X."/>
            <person name="Chen L."/>
            <person name="Dong Y."/>
            <person name="Chen Y."/>
            <person name="Ding Y."/>
            <person name="Zhao R."/>
            <person name="Feng M."/>
            <person name="Zhu Y."/>
            <person name="Feng Y."/>
            <person name="Jiang X."/>
            <person name="Zhu D."/>
            <person name="Xiang H."/>
            <person name="Feng X."/>
            <person name="Li S."/>
            <person name="Wang J."/>
            <person name="Zhang G."/>
            <person name="Kronforst M.R."/>
            <person name="Wang W."/>
        </authorList>
    </citation>
    <scope>NUCLEOTIDE SEQUENCE [LARGE SCALE GENOMIC DNA]</scope>
    <source>
        <strain evidence="2">Ya'a_city_454_Px</strain>
        <tissue evidence="2">Whole body</tissue>
    </source>
</reference>
<keyword evidence="1" id="KW-0503">Monooxygenase</keyword>
<proteinExistence type="predicted"/>
<dbReference type="GO" id="GO:0004497">
    <property type="term" value="F:monooxygenase activity"/>
    <property type="evidence" value="ECO:0007669"/>
    <property type="project" value="UniProtKB-KW"/>
</dbReference>
<evidence type="ECO:0000313" key="3">
    <source>
        <dbReference type="Proteomes" id="UP000053268"/>
    </source>
</evidence>
<dbReference type="AlphaFoldDB" id="A0A194QFW6"/>
<gene>
    <name evidence="2" type="ORF">RR46_01908</name>
</gene>
<dbReference type="SUPFAM" id="SSF48264">
    <property type="entry name" value="Cytochrome P450"/>
    <property type="match status" value="1"/>
</dbReference>
<evidence type="ECO:0000313" key="2">
    <source>
        <dbReference type="EMBL" id="KPJ04443.1"/>
    </source>
</evidence>
<dbReference type="GO" id="GO:0005506">
    <property type="term" value="F:iron ion binding"/>
    <property type="evidence" value="ECO:0007669"/>
    <property type="project" value="InterPro"/>
</dbReference>
<dbReference type="InterPro" id="IPR036396">
    <property type="entry name" value="Cyt_P450_sf"/>
</dbReference>